<feature type="region of interest" description="Disordered" evidence="3">
    <location>
        <begin position="590"/>
        <end position="619"/>
    </location>
</feature>
<evidence type="ECO:0000256" key="3">
    <source>
        <dbReference type="SAM" id="MobiDB-lite"/>
    </source>
</evidence>
<dbReference type="Proteomes" id="UP001337305">
    <property type="component" value="Unassembled WGS sequence"/>
</dbReference>
<sequence length="619" mass="68246">MEFFLKPTAKACLTMFIISLLMLFSTLSCNNEEIFASEAIIPEDEEVNTPEDEDDSQITLVNDEFTTIEDTSTPIALFTNDVISFDNVIFTYVEPDNGSLDVDNNQTPDNPIDDIISYIPNTGFEGTDTFEYTICDTETQQTCDTATVTITVTPKQSIDDDFAGELKAFPSAYGAGAYSTGGRGGNVYHVTNLNDSGPGSFSWAVNQPRPATVVFDVSGIIKLQTWLTISGSDLTIAGQTAPEGGITLTYEPSVRLRMAASDNIVIRYLRFRPYHSGNDAFEIFSDNNEATNIVLDHISGSYGGDETMSIRGRDTHNITFQRLLIAESKTGSLFGDSDSNSPNNSYDNSIHNCLYFNVSHRTPNAASSGRIDIINNISHDWHYRMTYLQHGTRTNHINNYGSAGARKSLYTSNRTNPGHQVNAANSAHGHQIYTAGNIIDKGFFTDPNADNRVLWAEYNGGFQNVGLLPNSQFTSVQHPLLGAPLPIKSARDAYNDIIKNVGANAFLNADGSVGYYTDTQDTFYLNIMNQGEGAFHPYEMYDQVRSWTSESMYLNFIAGINSNPINTRPTGYDTDGDGMPNVWETMYGTNPDVPDNNDDKDGDGYTNLEEFLNSVDKNQ</sequence>
<dbReference type="InterPro" id="IPR012334">
    <property type="entry name" value="Pectin_lyas_fold"/>
</dbReference>
<dbReference type="InterPro" id="IPR052063">
    <property type="entry name" value="Polysaccharide_Lyase_1"/>
</dbReference>
<reference evidence="4 5" key="1">
    <citation type="submission" date="2022-09" db="EMBL/GenBank/DDBJ databases">
        <title>Genome sequencing of Flavivirga sp. MEBiC05379.</title>
        <authorList>
            <person name="Oh H.-M."/>
            <person name="Kwon K.K."/>
            <person name="Park M.J."/>
            <person name="Yang S.-H."/>
        </authorList>
    </citation>
    <scope>NUCLEOTIDE SEQUENCE [LARGE SCALE GENOMIC DNA]</scope>
    <source>
        <strain evidence="4 5">MEBiC05379</strain>
    </source>
</reference>
<keyword evidence="1" id="KW-0479">Metal-binding</keyword>
<evidence type="ECO:0000313" key="4">
    <source>
        <dbReference type="EMBL" id="MEF3835437.1"/>
    </source>
</evidence>
<dbReference type="Gene3D" id="2.160.20.10">
    <property type="entry name" value="Single-stranded right-handed beta-helix, Pectin lyase-like"/>
    <property type="match status" value="1"/>
</dbReference>
<dbReference type="Pfam" id="PF17963">
    <property type="entry name" value="Big_9"/>
    <property type="match status" value="1"/>
</dbReference>
<evidence type="ECO:0000313" key="5">
    <source>
        <dbReference type="Proteomes" id="UP001337305"/>
    </source>
</evidence>
<dbReference type="PANTHER" id="PTHR42970">
    <property type="entry name" value="PECTATE LYASE C-RELATED"/>
    <property type="match status" value="1"/>
</dbReference>
<dbReference type="PROSITE" id="PS51257">
    <property type="entry name" value="PROKAR_LIPOPROTEIN"/>
    <property type="match status" value="1"/>
</dbReference>
<dbReference type="PANTHER" id="PTHR42970:SF1">
    <property type="entry name" value="PECTATE LYASE C-RELATED"/>
    <property type="match status" value="1"/>
</dbReference>
<evidence type="ECO:0000256" key="1">
    <source>
        <dbReference type="ARBA" id="ARBA00022723"/>
    </source>
</evidence>
<name>A0ABU7XZU5_9FLAO</name>
<organism evidence="4 5">
    <name type="scientific">Flavivirga spongiicola</name>
    <dbReference type="NCBI Taxonomy" id="421621"/>
    <lineage>
        <taxon>Bacteria</taxon>
        <taxon>Pseudomonadati</taxon>
        <taxon>Bacteroidota</taxon>
        <taxon>Flavobacteriia</taxon>
        <taxon>Flavobacteriales</taxon>
        <taxon>Flavobacteriaceae</taxon>
        <taxon>Flavivirga</taxon>
    </lineage>
</organism>
<keyword evidence="2" id="KW-0325">Glycoprotein</keyword>
<dbReference type="InterPro" id="IPR011050">
    <property type="entry name" value="Pectin_lyase_fold/virulence"/>
</dbReference>
<gene>
    <name evidence="4" type="ORF">N1F79_20100</name>
</gene>
<dbReference type="RefSeq" id="WP_303307723.1">
    <property type="nucleotide sequence ID" value="NZ_JAODOP010000004.1"/>
</dbReference>
<keyword evidence="5" id="KW-1185">Reference proteome</keyword>
<dbReference type="SUPFAM" id="SSF51126">
    <property type="entry name" value="Pectin lyase-like"/>
    <property type="match status" value="1"/>
</dbReference>
<protein>
    <submittedName>
        <fullName evidence="4">Ig-like domain-containing protein</fullName>
    </submittedName>
</protein>
<evidence type="ECO:0000256" key="2">
    <source>
        <dbReference type="ARBA" id="ARBA00023180"/>
    </source>
</evidence>
<comment type="caution">
    <text evidence="4">The sequence shown here is derived from an EMBL/GenBank/DDBJ whole genome shotgun (WGS) entry which is preliminary data.</text>
</comment>
<proteinExistence type="predicted"/>
<dbReference type="Gene3D" id="2.60.40.3440">
    <property type="match status" value="1"/>
</dbReference>
<accession>A0ABU7XZU5</accession>
<dbReference type="EMBL" id="JAODOP010000004">
    <property type="protein sequence ID" value="MEF3835437.1"/>
    <property type="molecule type" value="Genomic_DNA"/>
</dbReference>